<sequence>MSDPVKSLEAKNKGNKAFSDKNFEEAVKHFTEAIQYDETNHILYSNRSACYAALDKYKEALVDAQKTVQLKPDWSKGYLREGNALFGLLKYKETAEACEKGLKLEPNNEQLKSLLEDAKMYENRPAGGTGNPMASLFSAENILKLRMNPKTAGLLNQPDFMRMIQEIQVNPDKLNQYIQDPRIMQAFGVILGIPEATGESEERSTTSPPPRQPEPVKKPQEQPKKPEPVPMTESQKERDLGNKYYKEKQFELAIQHYDKAVELDSSDILAMNNKAAVFVELNKLDEAIQICKQALEKAMETKADYKIKSKVYTRIGNIYLKQENVIEAYKAYNNAVLEDKNPETSANMQKIEKLKRQYDEKMYQDPQKSLEAKEQGIKLFKEGQYPEAIKAFEEAIKRNPLDHTIYSNRSASYQKLGEYPYAVKDAEKCIELCPSFIKGYIRKGSALFSMREYQKALVAYDQGLHFEPNNAELLELSRKAVQTLNQQQANLTDEERLEQAAKDPEVQEILSDPVMNQILKDMQSNPAAIQNHLKNPSVARKFQKLVDAGIVKVGR</sequence>
<dbReference type="PANTHER" id="PTHR22904">
    <property type="entry name" value="TPR REPEAT CONTAINING PROTEIN"/>
    <property type="match status" value="1"/>
</dbReference>
<feature type="repeat" description="TPR" evidence="5">
    <location>
        <begin position="369"/>
        <end position="402"/>
    </location>
</feature>
<dbReference type="InParanoid" id="A0A151ZEH6"/>
<dbReference type="PROSITE" id="PS50005">
    <property type="entry name" value="TPR"/>
    <property type="match status" value="7"/>
</dbReference>
<feature type="region of interest" description="Disordered" evidence="6">
    <location>
        <begin position="197"/>
        <end position="238"/>
    </location>
</feature>
<name>A0A151ZEH6_TIELA</name>
<gene>
    <name evidence="8" type="ORF">DLAC_06314</name>
</gene>
<dbReference type="InterPro" id="IPR011990">
    <property type="entry name" value="TPR-like_helical_dom_sf"/>
</dbReference>
<protein>
    <submittedName>
        <fullName evidence="8">Tetratricopeptide-like helical domain-containing protein (TPR)</fullName>
    </submittedName>
</protein>
<dbReference type="AlphaFoldDB" id="A0A151ZEH6"/>
<feature type="repeat" description="TPR" evidence="5">
    <location>
        <begin position="437"/>
        <end position="470"/>
    </location>
</feature>
<dbReference type="Gene3D" id="1.25.40.10">
    <property type="entry name" value="Tetratricopeptide repeat domain"/>
    <property type="match status" value="3"/>
</dbReference>
<dbReference type="SMART" id="SM00028">
    <property type="entry name" value="TPR"/>
    <property type="match status" value="9"/>
</dbReference>
<evidence type="ECO:0000259" key="7">
    <source>
        <dbReference type="SMART" id="SM00727"/>
    </source>
</evidence>
<dbReference type="InterPro" id="IPR058209">
    <property type="entry name" value="TPR_BSK1_C"/>
</dbReference>
<dbReference type="Gene3D" id="1.10.260.100">
    <property type="match status" value="2"/>
</dbReference>
<dbReference type="FunCoup" id="A0A151ZEH6">
    <property type="interactions" value="657"/>
</dbReference>
<comment type="subcellular location">
    <subcellularLocation>
        <location evidence="1">Cytoplasm</location>
    </subcellularLocation>
</comment>
<reference evidence="8 9" key="1">
    <citation type="submission" date="2015-12" db="EMBL/GenBank/DDBJ databases">
        <title>Dictyostelia acquired genes for synthesis and detection of signals that induce cell-type specialization by lateral gene transfer from prokaryotes.</title>
        <authorList>
            <person name="Gloeckner G."/>
            <person name="Schaap P."/>
        </authorList>
    </citation>
    <scope>NUCLEOTIDE SEQUENCE [LARGE SCALE GENOMIC DNA]</scope>
    <source>
        <strain evidence="8 9">TK</strain>
    </source>
</reference>
<dbReference type="Proteomes" id="UP000076078">
    <property type="component" value="Unassembled WGS sequence"/>
</dbReference>
<dbReference type="SMART" id="SM00727">
    <property type="entry name" value="STI1"/>
    <property type="match status" value="2"/>
</dbReference>
<evidence type="ECO:0000256" key="2">
    <source>
        <dbReference type="ARBA" id="ARBA00022490"/>
    </source>
</evidence>
<organism evidence="8 9">
    <name type="scientific">Tieghemostelium lacteum</name>
    <name type="common">Slime mold</name>
    <name type="synonym">Dictyostelium lacteum</name>
    <dbReference type="NCBI Taxonomy" id="361077"/>
    <lineage>
        <taxon>Eukaryota</taxon>
        <taxon>Amoebozoa</taxon>
        <taxon>Evosea</taxon>
        <taxon>Eumycetozoa</taxon>
        <taxon>Dictyostelia</taxon>
        <taxon>Dictyosteliales</taxon>
        <taxon>Raperosteliaceae</taxon>
        <taxon>Tieghemostelium</taxon>
    </lineage>
</organism>
<dbReference type="Pfam" id="PF13414">
    <property type="entry name" value="TPR_11"/>
    <property type="match status" value="2"/>
</dbReference>
<evidence type="ECO:0000256" key="1">
    <source>
        <dbReference type="ARBA" id="ARBA00004496"/>
    </source>
</evidence>
<dbReference type="Pfam" id="PF25575">
    <property type="entry name" value="TPR_BSK1_C"/>
    <property type="match status" value="1"/>
</dbReference>
<dbReference type="FunFam" id="1.25.40.10:FF:000020">
    <property type="entry name" value="Stress-induced phosphoprotein 1"/>
    <property type="match status" value="1"/>
</dbReference>
<dbReference type="PANTHER" id="PTHR22904:SF523">
    <property type="entry name" value="STRESS-INDUCED-PHOSPHOPROTEIN 1"/>
    <property type="match status" value="1"/>
</dbReference>
<dbReference type="InterPro" id="IPR019734">
    <property type="entry name" value="TPR_rpt"/>
</dbReference>
<feature type="domain" description="STI1" evidence="7">
    <location>
        <begin position="503"/>
        <end position="542"/>
    </location>
</feature>
<dbReference type="EMBL" id="LODT01000029">
    <property type="protein sequence ID" value="KYQ92351.1"/>
    <property type="molecule type" value="Genomic_DNA"/>
</dbReference>
<feature type="repeat" description="TPR" evidence="5">
    <location>
        <begin position="75"/>
        <end position="108"/>
    </location>
</feature>
<dbReference type="FunFam" id="1.10.260.100:FF:000004">
    <property type="entry name" value="Putative stress-induced-phosphoprotein 1"/>
    <property type="match status" value="1"/>
</dbReference>
<evidence type="ECO:0000313" key="9">
    <source>
        <dbReference type="Proteomes" id="UP000076078"/>
    </source>
</evidence>
<keyword evidence="9" id="KW-1185">Reference proteome</keyword>
<dbReference type="GO" id="GO:0051879">
    <property type="term" value="F:Hsp90 protein binding"/>
    <property type="evidence" value="ECO:0007669"/>
    <property type="project" value="TreeGrafter"/>
</dbReference>
<evidence type="ECO:0000313" key="8">
    <source>
        <dbReference type="EMBL" id="KYQ92351.1"/>
    </source>
</evidence>
<feature type="repeat" description="TPR" evidence="5">
    <location>
        <begin position="7"/>
        <end position="40"/>
    </location>
</feature>
<dbReference type="GO" id="GO:0005737">
    <property type="term" value="C:cytoplasm"/>
    <property type="evidence" value="ECO:0007669"/>
    <property type="project" value="UniProtKB-SubCell"/>
</dbReference>
<dbReference type="InterPro" id="IPR041243">
    <property type="entry name" value="STI1/HOP_DP"/>
</dbReference>
<dbReference type="OrthoDB" id="2423701at2759"/>
<accession>A0A151ZEH6</accession>
<evidence type="ECO:0000256" key="4">
    <source>
        <dbReference type="ARBA" id="ARBA00022803"/>
    </source>
</evidence>
<keyword evidence="4 5" id="KW-0802">TPR repeat</keyword>
<dbReference type="Pfam" id="PF17830">
    <property type="entry name" value="STI1-HOP_DP"/>
    <property type="match status" value="2"/>
</dbReference>
<keyword evidence="3" id="KW-0677">Repeat</keyword>
<dbReference type="InterPro" id="IPR006636">
    <property type="entry name" value="STI1_HS-bd"/>
</dbReference>
<dbReference type="STRING" id="361077.A0A151ZEH6"/>
<evidence type="ECO:0000256" key="6">
    <source>
        <dbReference type="SAM" id="MobiDB-lite"/>
    </source>
</evidence>
<dbReference type="FunFam" id="1.10.260.100:FF:000002">
    <property type="entry name" value="Stress-induced-phosphoprotein 1 (Hsp70/Hsp90-organizing)"/>
    <property type="match status" value="1"/>
</dbReference>
<feature type="repeat" description="TPR" evidence="5">
    <location>
        <begin position="234"/>
        <end position="267"/>
    </location>
</feature>
<dbReference type="Pfam" id="PF13181">
    <property type="entry name" value="TPR_8"/>
    <property type="match status" value="1"/>
</dbReference>
<evidence type="ECO:0000256" key="3">
    <source>
        <dbReference type="ARBA" id="ARBA00022737"/>
    </source>
</evidence>
<feature type="repeat" description="TPR" evidence="5">
    <location>
        <begin position="403"/>
        <end position="436"/>
    </location>
</feature>
<feature type="domain" description="STI1" evidence="7">
    <location>
        <begin position="148"/>
        <end position="187"/>
    </location>
</feature>
<comment type="caution">
    <text evidence="8">The sequence shown here is derived from an EMBL/GenBank/DDBJ whole genome shotgun (WGS) entry which is preliminary data.</text>
</comment>
<feature type="compositionally biased region" description="Basic and acidic residues" evidence="6">
    <location>
        <begin position="214"/>
        <end position="227"/>
    </location>
</feature>
<evidence type="ECO:0000256" key="5">
    <source>
        <dbReference type="PROSITE-ProRule" id="PRU00339"/>
    </source>
</evidence>
<proteinExistence type="predicted"/>
<keyword evidence="2" id="KW-0963">Cytoplasm</keyword>
<feature type="repeat" description="TPR" evidence="5">
    <location>
        <begin position="309"/>
        <end position="342"/>
    </location>
</feature>
<dbReference type="OMA" id="MYSAREN"/>
<dbReference type="SUPFAM" id="SSF48452">
    <property type="entry name" value="TPR-like"/>
    <property type="match status" value="3"/>
</dbReference>